<keyword evidence="1" id="KW-0805">Transcription regulation</keyword>
<dbReference type="PANTHER" id="PTHR30055:SF238">
    <property type="entry name" value="MYCOFACTOCIN BIOSYNTHESIS TRANSCRIPTIONAL REGULATOR MFTR-RELATED"/>
    <property type="match status" value="1"/>
</dbReference>
<dbReference type="EMBL" id="AP028056">
    <property type="protein sequence ID" value="BEH01834.1"/>
    <property type="molecule type" value="Genomic_DNA"/>
</dbReference>
<name>A0AAN0KDE3_9ACTN</name>
<dbReference type="KEGG" id="broo:brsh051_11150"/>
<evidence type="ECO:0000256" key="4">
    <source>
        <dbReference type="PROSITE-ProRule" id="PRU00335"/>
    </source>
</evidence>
<dbReference type="Pfam" id="PF17754">
    <property type="entry name" value="TetR_C_14"/>
    <property type="match status" value="1"/>
</dbReference>
<organism evidence="6 7">
    <name type="scientific">Brooklawnia propionicigenes</name>
    <dbReference type="NCBI Taxonomy" id="3041175"/>
    <lineage>
        <taxon>Bacteria</taxon>
        <taxon>Bacillati</taxon>
        <taxon>Actinomycetota</taxon>
        <taxon>Actinomycetes</taxon>
        <taxon>Propionibacteriales</taxon>
        <taxon>Propionibacteriaceae</taxon>
        <taxon>Brooklawnia</taxon>
    </lineage>
</organism>
<dbReference type="GO" id="GO:0003700">
    <property type="term" value="F:DNA-binding transcription factor activity"/>
    <property type="evidence" value="ECO:0007669"/>
    <property type="project" value="TreeGrafter"/>
</dbReference>
<evidence type="ECO:0000256" key="2">
    <source>
        <dbReference type="ARBA" id="ARBA00023125"/>
    </source>
</evidence>
<dbReference type="Pfam" id="PF00440">
    <property type="entry name" value="TetR_N"/>
    <property type="match status" value="1"/>
</dbReference>
<evidence type="ECO:0000313" key="6">
    <source>
        <dbReference type="EMBL" id="BEH01834.1"/>
    </source>
</evidence>
<keyword evidence="3" id="KW-0804">Transcription</keyword>
<accession>A0AAN0KDE3</accession>
<sequence length="187" mass="19812">MGESAKRARTRQRLAEAALALFETQGYEETTTAQIAAAAGVSEMTLFRHFRSKDRLLLDDPYDPAIAAAVAATPLHLPALERVTAGVRAAWRDVPEPAEAAVRRRMRIAARTPGLAGHVRANTRATEDAIAQALVGTGEDPTVAQIAAAAALAALMEALSTWAQEESDAPLSHAILLALRVIEKGAD</sequence>
<dbReference type="GO" id="GO:0000976">
    <property type="term" value="F:transcription cis-regulatory region binding"/>
    <property type="evidence" value="ECO:0007669"/>
    <property type="project" value="TreeGrafter"/>
</dbReference>
<keyword evidence="7" id="KW-1185">Reference proteome</keyword>
<dbReference type="Proteomes" id="UP001431656">
    <property type="component" value="Chromosome"/>
</dbReference>
<dbReference type="InterPro" id="IPR009057">
    <property type="entry name" value="Homeodomain-like_sf"/>
</dbReference>
<evidence type="ECO:0000313" key="7">
    <source>
        <dbReference type="Proteomes" id="UP001431656"/>
    </source>
</evidence>
<feature type="DNA-binding region" description="H-T-H motif" evidence="4">
    <location>
        <begin position="31"/>
        <end position="50"/>
    </location>
</feature>
<dbReference type="InterPro" id="IPR001647">
    <property type="entry name" value="HTH_TetR"/>
</dbReference>
<keyword evidence="2 4" id="KW-0238">DNA-binding</keyword>
<dbReference type="SUPFAM" id="SSF46689">
    <property type="entry name" value="Homeodomain-like"/>
    <property type="match status" value="1"/>
</dbReference>
<gene>
    <name evidence="6" type="ORF">brsh051_11150</name>
</gene>
<dbReference type="PANTHER" id="PTHR30055">
    <property type="entry name" value="HTH-TYPE TRANSCRIPTIONAL REGULATOR RUTR"/>
    <property type="match status" value="1"/>
</dbReference>
<dbReference type="Gene3D" id="1.10.10.60">
    <property type="entry name" value="Homeodomain-like"/>
    <property type="match status" value="1"/>
</dbReference>
<dbReference type="InterPro" id="IPR050109">
    <property type="entry name" value="HTH-type_TetR-like_transc_reg"/>
</dbReference>
<protein>
    <recommendedName>
        <fullName evidence="5">HTH tetR-type domain-containing protein</fullName>
    </recommendedName>
</protein>
<feature type="domain" description="HTH tetR-type" evidence="5">
    <location>
        <begin position="8"/>
        <end position="68"/>
    </location>
</feature>
<dbReference type="PRINTS" id="PR00455">
    <property type="entry name" value="HTHTETR"/>
</dbReference>
<dbReference type="AlphaFoldDB" id="A0AAN0KDE3"/>
<reference evidence="6" key="1">
    <citation type="journal article" date="2024" name="Int. J. Syst. Evol. Microbiol.">
        <title>Brooklawnia propionicigenes sp. nov., a facultatively anaerobic, propionate-producing bacterium isolated from a methanogenic reactor treating waste from cattle farms.</title>
        <authorList>
            <person name="Akita Y."/>
            <person name="Ueki A."/>
            <person name="Tonouchi A."/>
            <person name="Sugawara Y."/>
            <person name="Honma S."/>
            <person name="Kaku N."/>
            <person name="Ueki K."/>
        </authorList>
    </citation>
    <scope>NUCLEOTIDE SEQUENCE</scope>
    <source>
        <strain evidence="6">SH051</strain>
    </source>
</reference>
<dbReference type="InterPro" id="IPR041347">
    <property type="entry name" value="MftR_C"/>
</dbReference>
<evidence type="ECO:0000259" key="5">
    <source>
        <dbReference type="PROSITE" id="PS50977"/>
    </source>
</evidence>
<proteinExistence type="predicted"/>
<evidence type="ECO:0000256" key="1">
    <source>
        <dbReference type="ARBA" id="ARBA00023015"/>
    </source>
</evidence>
<dbReference type="Gene3D" id="1.10.357.10">
    <property type="entry name" value="Tetracycline Repressor, domain 2"/>
    <property type="match status" value="1"/>
</dbReference>
<dbReference type="PROSITE" id="PS50977">
    <property type="entry name" value="HTH_TETR_2"/>
    <property type="match status" value="1"/>
</dbReference>
<dbReference type="RefSeq" id="WP_286268160.1">
    <property type="nucleotide sequence ID" value="NZ_AP028056.1"/>
</dbReference>
<evidence type="ECO:0000256" key="3">
    <source>
        <dbReference type="ARBA" id="ARBA00023163"/>
    </source>
</evidence>